<dbReference type="GO" id="GO:0015074">
    <property type="term" value="P:DNA integration"/>
    <property type="evidence" value="ECO:0007669"/>
    <property type="project" value="InterPro"/>
</dbReference>
<evidence type="ECO:0000259" key="4">
    <source>
        <dbReference type="PROSITE" id="PS51900"/>
    </source>
</evidence>
<evidence type="ECO:0000256" key="1">
    <source>
        <dbReference type="ARBA" id="ARBA00023125"/>
    </source>
</evidence>
<dbReference type="PROSITE" id="PS51898">
    <property type="entry name" value="TYR_RECOMBINASE"/>
    <property type="match status" value="1"/>
</dbReference>
<dbReference type="InterPro" id="IPR044068">
    <property type="entry name" value="CB"/>
</dbReference>
<dbReference type="SUPFAM" id="SSF56349">
    <property type="entry name" value="DNA breaking-rejoining enzymes"/>
    <property type="match status" value="1"/>
</dbReference>
<dbReference type="Gene3D" id="1.10.150.130">
    <property type="match status" value="1"/>
</dbReference>
<dbReference type="InterPro" id="IPR022000">
    <property type="entry name" value="Min27-like_integrase_DNA_bind"/>
</dbReference>
<dbReference type="InterPro" id="IPR050090">
    <property type="entry name" value="Tyrosine_recombinase_XerCD"/>
</dbReference>
<dbReference type="GO" id="GO:0006310">
    <property type="term" value="P:DNA recombination"/>
    <property type="evidence" value="ECO:0007669"/>
    <property type="project" value="UniProtKB-KW"/>
</dbReference>
<evidence type="ECO:0000256" key="2">
    <source>
        <dbReference type="ARBA" id="ARBA00023172"/>
    </source>
</evidence>
<keyword evidence="1" id="KW-0238">DNA-binding</keyword>
<dbReference type="InterPro" id="IPR011010">
    <property type="entry name" value="DNA_brk_join_enz"/>
</dbReference>
<organism evidence="5">
    <name type="scientific">hydrocarbon metagenome</name>
    <dbReference type="NCBI Taxonomy" id="938273"/>
    <lineage>
        <taxon>unclassified sequences</taxon>
        <taxon>metagenomes</taxon>
        <taxon>ecological metagenomes</taxon>
    </lineage>
</organism>
<dbReference type="Gene3D" id="1.10.443.10">
    <property type="entry name" value="Intergrase catalytic core"/>
    <property type="match status" value="1"/>
</dbReference>
<dbReference type="GO" id="GO:0003677">
    <property type="term" value="F:DNA binding"/>
    <property type="evidence" value="ECO:0007669"/>
    <property type="project" value="UniProtKB-KW"/>
</dbReference>
<dbReference type="InterPro" id="IPR002104">
    <property type="entry name" value="Integrase_catalytic"/>
</dbReference>
<dbReference type="InterPro" id="IPR010998">
    <property type="entry name" value="Integrase_recombinase_N"/>
</dbReference>
<dbReference type="Pfam" id="PF13102">
    <property type="entry name" value="Phage_int_SAM_5"/>
    <property type="match status" value="1"/>
</dbReference>
<accession>A0A0W8FYZ0</accession>
<dbReference type="InterPro" id="IPR025269">
    <property type="entry name" value="SAM-like_dom"/>
</dbReference>
<proteinExistence type="predicted"/>
<keyword evidence="2" id="KW-0233">DNA recombination</keyword>
<name>A0A0W8FYZ0_9ZZZZ</name>
<dbReference type="AlphaFoldDB" id="A0A0W8FYZ0"/>
<dbReference type="PANTHER" id="PTHR30349">
    <property type="entry name" value="PHAGE INTEGRASE-RELATED"/>
    <property type="match status" value="1"/>
</dbReference>
<reference evidence="5" key="1">
    <citation type="journal article" date="2015" name="Proc. Natl. Acad. Sci. U.S.A.">
        <title>Networks of energetic and metabolic interactions define dynamics in microbial communities.</title>
        <authorList>
            <person name="Embree M."/>
            <person name="Liu J.K."/>
            <person name="Al-Bassam M.M."/>
            <person name="Zengler K."/>
        </authorList>
    </citation>
    <scope>NUCLEOTIDE SEQUENCE</scope>
</reference>
<feature type="domain" description="Core-binding (CB)" evidence="4">
    <location>
        <begin position="63"/>
        <end position="165"/>
    </location>
</feature>
<evidence type="ECO:0000313" key="5">
    <source>
        <dbReference type="EMBL" id="KUG25886.1"/>
    </source>
</evidence>
<protein>
    <submittedName>
        <fullName evidence="5">Phage integrase</fullName>
    </submittedName>
</protein>
<dbReference type="PANTHER" id="PTHR30349:SF41">
    <property type="entry name" value="INTEGRASE_RECOMBINASE PROTEIN MJ0367-RELATED"/>
    <property type="match status" value="1"/>
</dbReference>
<feature type="domain" description="Tyr recombinase" evidence="3">
    <location>
        <begin position="183"/>
        <end position="351"/>
    </location>
</feature>
<dbReference type="EMBL" id="LNQE01000580">
    <property type="protein sequence ID" value="KUG25886.1"/>
    <property type="molecule type" value="Genomic_DNA"/>
</dbReference>
<dbReference type="InterPro" id="IPR013762">
    <property type="entry name" value="Integrase-like_cat_sf"/>
</dbReference>
<gene>
    <name evidence="5" type="ORF">ASZ90_004273</name>
</gene>
<comment type="caution">
    <text evidence="5">The sequence shown here is derived from an EMBL/GenBank/DDBJ whole genome shotgun (WGS) entry which is preliminary data.</text>
</comment>
<sequence>MARIFSRGKTLWITYSIHGKQYRESLGLRNTRENLQLAKKLKLQKEADILNGRFPEIKRVKKKSLDVAFSDFIKTKEGRSDRTIEAYQYSFDRLKTYLGGSYEVNRVNDETVKAFEKWLRFTSKKYLNKKKNVESSNEKKVDTELSKNTIEFIFRHVRIFFEYCKKQKYIEINPFPRKEATAKKINIISVEEQEMILEQLRKENKNQYKAINLLIMTGFRSGEALRLKFEDIDFKRNIIYVTNSKGKRTDEFPLYLELREFLLTEWKEEERKGKVLKYKSHDSLRFFEGFLKRNGYKHYTLHELRKSFLTLLANAGLSLFDLQIIARHREVKTTQKYYLKAEMDRIGNRISDVISITKNITPPEKRLKIA</sequence>
<evidence type="ECO:0000259" key="3">
    <source>
        <dbReference type="PROSITE" id="PS51898"/>
    </source>
</evidence>
<dbReference type="Pfam" id="PF12167">
    <property type="entry name" value="Arm-DNA-bind_2"/>
    <property type="match status" value="1"/>
</dbReference>
<dbReference type="PROSITE" id="PS51900">
    <property type="entry name" value="CB"/>
    <property type="match status" value="1"/>
</dbReference>
<dbReference type="Pfam" id="PF00589">
    <property type="entry name" value="Phage_integrase"/>
    <property type="match status" value="1"/>
</dbReference>